<dbReference type="InterPro" id="IPR038019">
    <property type="entry name" value="PRib_AMP_CycHydrolase_sf"/>
</dbReference>
<dbReference type="NCBIfam" id="NF000768">
    <property type="entry name" value="PRK00051.1"/>
    <property type="match status" value="1"/>
</dbReference>
<feature type="binding site" evidence="14">
    <location>
        <position position="98"/>
    </location>
    <ligand>
        <name>Zn(2+)</name>
        <dbReference type="ChEBI" id="CHEBI:29105"/>
        <note>ligand shared between dimeric partners</note>
    </ligand>
</feature>
<dbReference type="FunFam" id="3.10.20.810:FF:000001">
    <property type="entry name" value="Histidine biosynthesis bifunctional protein HisIE"/>
    <property type="match status" value="1"/>
</dbReference>
<dbReference type="GO" id="GO:0004635">
    <property type="term" value="F:phosphoribosyl-AMP cyclohydrolase activity"/>
    <property type="evidence" value="ECO:0007669"/>
    <property type="project" value="UniProtKB-UniRule"/>
</dbReference>
<comment type="similarity">
    <text evidence="5">In the C-terminal section; belongs to the PRA-PH family.</text>
</comment>
<evidence type="ECO:0000256" key="10">
    <source>
        <dbReference type="ARBA" id="ARBA00022801"/>
    </source>
</evidence>
<dbReference type="PANTHER" id="PTHR42945">
    <property type="entry name" value="HISTIDINE BIOSYNTHESIS BIFUNCTIONAL PROTEIN"/>
    <property type="match status" value="1"/>
</dbReference>
<keyword evidence="10 14" id="KW-0378">Hydrolase</keyword>
<keyword evidence="8 14" id="KW-0028">Amino-acid biosynthesis</keyword>
<dbReference type="InterPro" id="IPR002496">
    <property type="entry name" value="PRib_AMP_CycHydrolase_dom"/>
</dbReference>
<dbReference type="KEGG" id="atl:Athai_24920"/>
<evidence type="ECO:0000256" key="7">
    <source>
        <dbReference type="ARBA" id="ARBA00022490"/>
    </source>
</evidence>
<comment type="similarity">
    <text evidence="6">In the N-terminal section; belongs to the PRA-CH family.</text>
</comment>
<dbReference type="PANTHER" id="PTHR42945:SF11">
    <property type="entry name" value="PHOSPHORIBOSYL-AMP CYCLOHYDROLASE"/>
    <property type="match status" value="1"/>
</dbReference>
<dbReference type="GO" id="GO:0005737">
    <property type="term" value="C:cytoplasm"/>
    <property type="evidence" value="ECO:0007669"/>
    <property type="project" value="UniProtKB-SubCell"/>
</dbReference>
<keyword evidence="9 14" id="KW-0479">Metal-binding</keyword>
<dbReference type="Gene3D" id="3.10.20.810">
    <property type="entry name" value="Phosphoribosyl-AMP cyclohydrolase"/>
    <property type="match status" value="1"/>
</dbReference>
<dbReference type="Proteomes" id="UP000611640">
    <property type="component" value="Chromosome"/>
</dbReference>
<dbReference type="HAMAP" id="MF_01021">
    <property type="entry name" value="HisI"/>
    <property type="match status" value="1"/>
</dbReference>
<accession>A0A7R7DNG8</accession>
<dbReference type="GO" id="GO:0004636">
    <property type="term" value="F:phosphoribosyl-ATP diphosphatase activity"/>
    <property type="evidence" value="ECO:0007669"/>
    <property type="project" value="UniProtKB-EC"/>
</dbReference>
<comment type="cofactor">
    <cofactor evidence="14">
        <name>Mg(2+)</name>
        <dbReference type="ChEBI" id="CHEBI:18420"/>
    </cofactor>
    <text evidence="14">Binds 1 Mg(2+) ion per subunit.</text>
</comment>
<evidence type="ECO:0000256" key="1">
    <source>
        <dbReference type="ARBA" id="ARBA00000024"/>
    </source>
</evidence>
<evidence type="ECO:0000256" key="11">
    <source>
        <dbReference type="ARBA" id="ARBA00022833"/>
    </source>
</evidence>
<feature type="binding site" evidence="14">
    <location>
        <position position="82"/>
    </location>
    <ligand>
        <name>Zn(2+)</name>
        <dbReference type="ChEBI" id="CHEBI:29105"/>
        <note>ligand shared between dimeric partners</note>
    </ligand>
</feature>
<dbReference type="EC" id="3.5.4.19" evidence="14"/>
<dbReference type="GO" id="GO:0000287">
    <property type="term" value="F:magnesium ion binding"/>
    <property type="evidence" value="ECO:0007669"/>
    <property type="project" value="UniProtKB-UniRule"/>
</dbReference>
<evidence type="ECO:0000256" key="9">
    <source>
        <dbReference type="ARBA" id="ARBA00022723"/>
    </source>
</evidence>
<keyword evidence="12 14" id="KW-0460">Magnesium</keyword>
<proteinExistence type="inferred from homology"/>
<evidence type="ECO:0000259" key="16">
    <source>
        <dbReference type="Pfam" id="PF01502"/>
    </source>
</evidence>
<dbReference type="EMBL" id="AP023355">
    <property type="protein sequence ID" value="BCJ34989.1"/>
    <property type="molecule type" value="Genomic_DNA"/>
</dbReference>
<feature type="binding site" evidence="14">
    <location>
        <position position="81"/>
    </location>
    <ligand>
        <name>Mg(2+)</name>
        <dbReference type="ChEBI" id="CHEBI:18420"/>
    </ligand>
</feature>
<evidence type="ECO:0000313" key="17">
    <source>
        <dbReference type="EMBL" id="BCJ34989.1"/>
    </source>
</evidence>
<comment type="subcellular location">
    <subcellularLocation>
        <location evidence="14">Cytoplasm</location>
    </subcellularLocation>
</comment>
<feature type="binding site" evidence="14">
    <location>
        <position position="83"/>
    </location>
    <ligand>
        <name>Mg(2+)</name>
        <dbReference type="ChEBI" id="CHEBI:18420"/>
    </ligand>
</feature>
<evidence type="ECO:0000256" key="8">
    <source>
        <dbReference type="ARBA" id="ARBA00022605"/>
    </source>
</evidence>
<evidence type="ECO:0000313" key="18">
    <source>
        <dbReference type="Proteomes" id="UP000611640"/>
    </source>
</evidence>
<keyword evidence="18" id="KW-1185">Reference proteome</keyword>
<sequence length="179" mass="18163">MSSLDPAIAARLKRGPDGLVPAVAQQYDTGEVLMLAWMDDEALHRTLTTGRATYWSRSRGEYWVKGDTSGHVQHVRSVALDCDGDTLLVRVDQVGAACHTGSRTCFDGRELPVAVTGTPGPAGEHGTPPGTAPSGAEGDGAAPSGAEGDGAAPSAAVPSDSVPATGAGTDTDPVEGSIR</sequence>
<comment type="pathway">
    <text evidence="4">Amino-acid biosynthesis; L-histidine biosynthesis; L-histidine from 5-phospho-alpha-D-ribose 1-diphosphate: step 2/9.</text>
</comment>
<evidence type="ECO:0000256" key="5">
    <source>
        <dbReference type="ARBA" id="ARBA00007731"/>
    </source>
</evidence>
<evidence type="ECO:0000256" key="15">
    <source>
        <dbReference type="SAM" id="MobiDB-lite"/>
    </source>
</evidence>
<comment type="pathway">
    <text evidence="3 14">Amino-acid biosynthesis; L-histidine biosynthesis; L-histidine from 5-phospho-alpha-D-ribose 1-diphosphate: step 3/9.</text>
</comment>
<keyword evidence="13 14" id="KW-0368">Histidine biosynthesis</keyword>
<reference evidence="17 18" key="1">
    <citation type="submission" date="2020-08" db="EMBL/GenBank/DDBJ databases">
        <title>Whole genome shotgun sequence of Actinocatenispora thailandica NBRC 105041.</title>
        <authorList>
            <person name="Komaki H."/>
            <person name="Tamura T."/>
        </authorList>
    </citation>
    <scope>NUCLEOTIDE SEQUENCE [LARGE SCALE GENOMIC DNA]</scope>
    <source>
        <strain evidence="17 18">NBRC 105041</strain>
    </source>
</reference>
<comment type="subunit">
    <text evidence="14">Homodimer.</text>
</comment>
<keyword evidence="11 14" id="KW-0862">Zinc</keyword>
<feature type="domain" description="Phosphoribosyl-AMP cyclohydrolase" evidence="16">
    <location>
        <begin position="34"/>
        <end position="106"/>
    </location>
</feature>
<dbReference type="GO" id="GO:0008270">
    <property type="term" value="F:zinc ion binding"/>
    <property type="evidence" value="ECO:0007669"/>
    <property type="project" value="UniProtKB-UniRule"/>
</dbReference>
<dbReference type="GO" id="GO:0000105">
    <property type="term" value="P:L-histidine biosynthetic process"/>
    <property type="evidence" value="ECO:0007669"/>
    <property type="project" value="UniProtKB-UniRule"/>
</dbReference>
<dbReference type="SUPFAM" id="SSF141734">
    <property type="entry name" value="HisI-like"/>
    <property type="match status" value="1"/>
</dbReference>
<feature type="region of interest" description="Disordered" evidence="15">
    <location>
        <begin position="116"/>
        <end position="179"/>
    </location>
</feature>
<feature type="compositionally biased region" description="Low complexity" evidence="15">
    <location>
        <begin position="149"/>
        <end position="164"/>
    </location>
</feature>
<evidence type="ECO:0000256" key="3">
    <source>
        <dbReference type="ARBA" id="ARBA00005169"/>
    </source>
</evidence>
<dbReference type="Pfam" id="PF01502">
    <property type="entry name" value="PRA-CH"/>
    <property type="match status" value="1"/>
</dbReference>
<dbReference type="InterPro" id="IPR026660">
    <property type="entry name" value="PRA-CH"/>
</dbReference>
<evidence type="ECO:0000256" key="14">
    <source>
        <dbReference type="HAMAP-Rule" id="MF_01021"/>
    </source>
</evidence>
<gene>
    <name evidence="14" type="primary">hisI</name>
    <name evidence="17" type="ORF">Athai_24920</name>
</gene>
<evidence type="ECO:0000256" key="4">
    <source>
        <dbReference type="ARBA" id="ARBA00005204"/>
    </source>
</evidence>
<comment type="catalytic activity">
    <reaction evidence="1 14">
        <text>1-(5-phospho-beta-D-ribosyl)-5'-AMP + H2O = 1-(5-phospho-beta-D-ribosyl)-5-[(5-phospho-beta-D-ribosylamino)methylideneamino]imidazole-4-carboxamide</text>
        <dbReference type="Rhea" id="RHEA:20049"/>
        <dbReference type="ChEBI" id="CHEBI:15377"/>
        <dbReference type="ChEBI" id="CHEBI:58435"/>
        <dbReference type="ChEBI" id="CHEBI:59457"/>
        <dbReference type="EC" id="3.5.4.19"/>
    </reaction>
</comment>
<comment type="function">
    <text evidence="14">Catalyzes the hydrolysis of the adenine ring of phosphoribosyl-AMP.</text>
</comment>
<evidence type="ECO:0000256" key="2">
    <source>
        <dbReference type="ARBA" id="ARBA00001460"/>
    </source>
</evidence>
<dbReference type="AlphaFoldDB" id="A0A7R7DNG8"/>
<comment type="cofactor">
    <cofactor evidence="14">
        <name>Zn(2+)</name>
        <dbReference type="ChEBI" id="CHEBI:29105"/>
    </cofactor>
    <text evidence="14">Binds 1 zinc ion per subunit.</text>
</comment>
<feature type="binding site" evidence="14">
    <location>
        <position position="85"/>
    </location>
    <ligand>
        <name>Mg(2+)</name>
        <dbReference type="ChEBI" id="CHEBI:18420"/>
    </ligand>
</feature>
<keyword evidence="7 14" id="KW-0963">Cytoplasm</keyword>
<evidence type="ECO:0000256" key="6">
    <source>
        <dbReference type="ARBA" id="ARBA00008299"/>
    </source>
</evidence>
<name>A0A7R7DNG8_9ACTN</name>
<evidence type="ECO:0000256" key="12">
    <source>
        <dbReference type="ARBA" id="ARBA00022842"/>
    </source>
</evidence>
<feature type="binding site" evidence="14">
    <location>
        <position position="105"/>
    </location>
    <ligand>
        <name>Zn(2+)</name>
        <dbReference type="ChEBI" id="CHEBI:29105"/>
        <note>ligand shared between dimeric partners</note>
    </ligand>
</feature>
<comment type="catalytic activity">
    <reaction evidence="2">
        <text>1-(5-phospho-beta-D-ribosyl)-ATP + H2O = 1-(5-phospho-beta-D-ribosyl)-5'-AMP + diphosphate + H(+)</text>
        <dbReference type="Rhea" id="RHEA:22828"/>
        <dbReference type="ChEBI" id="CHEBI:15377"/>
        <dbReference type="ChEBI" id="CHEBI:15378"/>
        <dbReference type="ChEBI" id="CHEBI:33019"/>
        <dbReference type="ChEBI" id="CHEBI:59457"/>
        <dbReference type="ChEBI" id="CHEBI:73183"/>
        <dbReference type="EC" id="3.6.1.31"/>
    </reaction>
</comment>
<protein>
    <recommendedName>
        <fullName evidence="14">Phosphoribosyl-AMP cyclohydrolase</fullName>
        <shortName evidence="14">PRA-CH</shortName>
        <ecNumber evidence="14">3.5.4.19</ecNumber>
    </recommendedName>
</protein>
<evidence type="ECO:0000256" key="13">
    <source>
        <dbReference type="ARBA" id="ARBA00023102"/>
    </source>
</evidence>
<comment type="similarity">
    <text evidence="14">Belongs to the PRA-CH family.</text>
</comment>
<organism evidence="17 18">
    <name type="scientific">Actinocatenispora thailandica</name>
    <dbReference type="NCBI Taxonomy" id="227318"/>
    <lineage>
        <taxon>Bacteria</taxon>
        <taxon>Bacillati</taxon>
        <taxon>Actinomycetota</taxon>
        <taxon>Actinomycetes</taxon>
        <taxon>Micromonosporales</taxon>
        <taxon>Micromonosporaceae</taxon>
        <taxon>Actinocatenispora</taxon>
    </lineage>
</organism>
<dbReference type="UniPathway" id="UPA00031">
    <property type="reaction ID" value="UER00008"/>
</dbReference>